<evidence type="ECO:0000313" key="2">
    <source>
        <dbReference type="Proteomes" id="UP000288805"/>
    </source>
</evidence>
<dbReference type="PANTHER" id="PTHR11439:SF463">
    <property type="entry name" value="REVERSE TRANSCRIPTASE TY1_COPIA-TYPE DOMAIN-CONTAINING PROTEIN"/>
    <property type="match status" value="1"/>
</dbReference>
<dbReference type="EMBL" id="QGNW01000421">
    <property type="protein sequence ID" value="RVW72150.1"/>
    <property type="molecule type" value="Genomic_DNA"/>
</dbReference>
<protein>
    <submittedName>
        <fullName evidence="1">Retrovirus-related Pol polyprotein from transposon TNT 1-94</fullName>
    </submittedName>
</protein>
<evidence type="ECO:0000313" key="1">
    <source>
        <dbReference type="EMBL" id="RVW72150.1"/>
    </source>
</evidence>
<comment type="caution">
    <text evidence="1">The sequence shown here is derived from an EMBL/GenBank/DDBJ whole genome shotgun (WGS) entry which is preliminary data.</text>
</comment>
<proteinExistence type="predicted"/>
<reference evidence="1 2" key="1">
    <citation type="journal article" date="2018" name="PLoS Genet.">
        <title>Population sequencing reveals clonal diversity and ancestral inbreeding in the grapevine cultivar Chardonnay.</title>
        <authorList>
            <person name="Roach M.J."/>
            <person name="Johnson D.L."/>
            <person name="Bohlmann J."/>
            <person name="van Vuuren H.J."/>
            <person name="Jones S.J."/>
            <person name="Pretorius I.S."/>
            <person name="Schmidt S.A."/>
            <person name="Borneman A.R."/>
        </authorList>
    </citation>
    <scope>NUCLEOTIDE SEQUENCE [LARGE SCALE GENOMIC DNA]</scope>
    <source>
        <strain evidence="2">cv. Chardonnay</strain>
        <tissue evidence="1">Leaf</tissue>
    </source>
</reference>
<accession>A0A438GIW1</accession>
<dbReference type="Proteomes" id="UP000288805">
    <property type="component" value="Unassembled WGS sequence"/>
</dbReference>
<gene>
    <name evidence="1" type="primary">POLX_3288</name>
    <name evidence="1" type="ORF">CK203_061801</name>
</gene>
<name>A0A438GIW1_VITVI</name>
<sequence>MSKTLNDRAKSIRIHSGLPKTFSVDTVNIVAYLINRGPSIPLNCRILEEVWSSKKVFYKDRLGKVLDKANSEVRMPEVVNLKDFSMNDLQVNVNEVQETTLPEDQENVALESYEEVVQVDESTKWKLAMKVDEMDLLMSNQTWDREAFKLSQEEYVKKVLSRFNMTGVKPEAMKWILRYLRGTIESTLYFRKSNIGLQGYVDADMVGDIDRRKSTIRYVYTLGDTVSFLEELGHKYERSMLHCDNHSVIHLAKNPIYHARTKHIQVWHHFIKSALEDGLLTLEKIQGNRNPVDMLTKMVTIEKLELCATSVGLLD</sequence>
<organism evidence="1 2">
    <name type="scientific">Vitis vinifera</name>
    <name type="common">Grape</name>
    <dbReference type="NCBI Taxonomy" id="29760"/>
    <lineage>
        <taxon>Eukaryota</taxon>
        <taxon>Viridiplantae</taxon>
        <taxon>Streptophyta</taxon>
        <taxon>Embryophyta</taxon>
        <taxon>Tracheophyta</taxon>
        <taxon>Spermatophyta</taxon>
        <taxon>Magnoliopsida</taxon>
        <taxon>eudicotyledons</taxon>
        <taxon>Gunneridae</taxon>
        <taxon>Pentapetalae</taxon>
        <taxon>rosids</taxon>
        <taxon>Vitales</taxon>
        <taxon>Vitaceae</taxon>
        <taxon>Viteae</taxon>
        <taxon>Vitis</taxon>
    </lineage>
</organism>
<dbReference type="CDD" id="cd09272">
    <property type="entry name" value="RNase_HI_RT_Ty1"/>
    <property type="match status" value="1"/>
</dbReference>
<dbReference type="PANTHER" id="PTHR11439">
    <property type="entry name" value="GAG-POL-RELATED RETROTRANSPOSON"/>
    <property type="match status" value="1"/>
</dbReference>
<dbReference type="AlphaFoldDB" id="A0A438GIW1"/>